<evidence type="ECO:0000313" key="1">
    <source>
        <dbReference type="EMBL" id="GHC75787.1"/>
    </source>
</evidence>
<dbReference type="EMBL" id="BMZO01000008">
    <property type="protein sequence ID" value="GHC75787.1"/>
    <property type="molecule type" value="Genomic_DNA"/>
</dbReference>
<accession>A0A8J3GHM7</accession>
<sequence length="213" mass="23455">MKYVARINEAISLLRYLERGFMMRLARIFVLSTAIFGAVSAANAEDGFLGGVQFGRNADHWELRGGAGAYDVGPFSVQSFNGVTLNAEVLAPSPDFLSGIGSPRPYLGMDLAFSDHEIHAFYGGVNWEAYWTQRFYTGFSVGGAFVSDQTKTNDLGEQKDLGSKVLFHLQASVGFDITPNWTTQVYLNHFSNANLADSNDGLESFGFRIGYRF</sequence>
<name>A0A8J3GHM7_9HYPH</name>
<evidence type="ECO:0008006" key="3">
    <source>
        <dbReference type="Google" id="ProtNLM"/>
    </source>
</evidence>
<dbReference type="InterPro" id="IPR011250">
    <property type="entry name" value="OMP/PagP_B-barrel"/>
</dbReference>
<dbReference type="Gene3D" id="2.40.160.20">
    <property type="match status" value="1"/>
</dbReference>
<evidence type="ECO:0000313" key="2">
    <source>
        <dbReference type="Proteomes" id="UP000641137"/>
    </source>
</evidence>
<comment type="caution">
    <text evidence="1">The sequence shown here is derived from an EMBL/GenBank/DDBJ whole genome shotgun (WGS) entry which is preliminary data.</text>
</comment>
<dbReference type="AlphaFoldDB" id="A0A8J3GHM7"/>
<reference evidence="1" key="2">
    <citation type="submission" date="2020-09" db="EMBL/GenBank/DDBJ databases">
        <authorList>
            <person name="Sun Q."/>
            <person name="Kim S."/>
        </authorList>
    </citation>
    <scope>NUCLEOTIDE SEQUENCE</scope>
    <source>
        <strain evidence="1">KCTC 42097</strain>
    </source>
</reference>
<dbReference type="InterPro" id="IPR018550">
    <property type="entry name" value="Lipid-A_deacylase-rel"/>
</dbReference>
<dbReference type="SUPFAM" id="SSF56925">
    <property type="entry name" value="OMPA-like"/>
    <property type="match status" value="1"/>
</dbReference>
<dbReference type="Pfam" id="PF09411">
    <property type="entry name" value="PagL"/>
    <property type="match status" value="1"/>
</dbReference>
<proteinExistence type="predicted"/>
<protein>
    <recommendedName>
        <fullName evidence="3">Lipid A 3-O-deacylase PagL</fullName>
    </recommendedName>
</protein>
<organism evidence="1 2">
    <name type="scientific">Limoniibacter endophyticus</name>
    <dbReference type="NCBI Taxonomy" id="1565040"/>
    <lineage>
        <taxon>Bacteria</taxon>
        <taxon>Pseudomonadati</taxon>
        <taxon>Pseudomonadota</taxon>
        <taxon>Alphaproteobacteria</taxon>
        <taxon>Hyphomicrobiales</taxon>
        <taxon>Bartonellaceae</taxon>
        <taxon>Limoniibacter</taxon>
    </lineage>
</organism>
<gene>
    <name evidence="1" type="ORF">GCM10010136_26070</name>
</gene>
<dbReference type="Proteomes" id="UP000641137">
    <property type="component" value="Unassembled WGS sequence"/>
</dbReference>
<reference evidence="1" key="1">
    <citation type="journal article" date="2014" name="Int. J. Syst. Evol. Microbiol.">
        <title>Complete genome sequence of Corynebacterium casei LMG S-19264T (=DSM 44701T), isolated from a smear-ripened cheese.</title>
        <authorList>
            <consortium name="US DOE Joint Genome Institute (JGI-PGF)"/>
            <person name="Walter F."/>
            <person name="Albersmeier A."/>
            <person name="Kalinowski J."/>
            <person name="Ruckert C."/>
        </authorList>
    </citation>
    <scope>NUCLEOTIDE SEQUENCE</scope>
    <source>
        <strain evidence="1">KCTC 42097</strain>
    </source>
</reference>
<keyword evidence="2" id="KW-1185">Reference proteome</keyword>